<gene>
    <name evidence="2" type="ORF">L916_19040</name>
</gene>
<reference evidence="2" key="1">
    <citation type="submission" date="2013-11" db="EMBL/GenBank/DDBJ databases">
        <title>The Genome Sequence of Phytophthora parasitica CJ05E6.</title>
        <authorList>
            <consortium name="The Broad Institute Genomics Platform"/>
            <person name="Russ C."/>
            <person name="Tyler B."/>
            <person name="Panabieres F."/>
            <person name="Shan W."/>
            <person name="Tripathy S."/>
            <person name="Grunwald N."/>
            <person name="Machado M."/>
            <person name="Johnson C.S."/>
            <person name="Arredondo F."/>
            <person name="Hong C."/>
            <person name="Coffey M."/>
            <person name="Young S.K."/>
            <person name="Zeng Q."/>
            <person name="Gargeya S."/>
            <person name="Fitzgerald M."/>
            <person name="Abouelleil A."/>
            <person name="Alvarado L."/>
            <person name="Chapman S.B."/>
            <person name="Gainer-Dewar J."/>
            <person name="Goldberg J."/>
            <person name="Griggs A."/>
            <person name="Gujja S."/>
            <person name="Hansen M."/>
            <person name="Howarth C."/>
            <person name="Imamovic A."/>
            <person name="Ireland A."/>
            <person name="Larimer J."/>
            <person name="McCowan C."/>
            <person name="Murphy C."/>
            <person name="Pearson M."/>
            <person name="Poon T.W."/>
            <person name="Priest M."/>
            <person name="Roberts A."/>
            <person name="Saif S."/>
            <person name="Shea T."/>
            <person name="Sykes S."/>
            <person name="Wortman J."/>
            <person name="Nusbaum C."/>
            <person name="Birren B."/>
        </authorList>
    </citation>
    <scope>NUCLEOTIDE SEQUENCE [LARGE SCALE GENOMIC DNA]</scope>
    <source>
        <strain evidence="2">CJ05E6</strain>
    </source>
</reference>
<feature type="region of interest" description="Disordered" evidence="1">
    <location>
        <begin position="1"/>
        <end position="53"/>
    </location>
</feature>
<sequence length="166" mass="18707">MASVAGRRKRTDTTGVDSSSGGDISANTNEDSPLEVESASSPVLAASPPSCSTGPALEKLQFDSWDEFHAFVREYEAQTYQYLVEEFANGVYGFSVYQKEQLRNCIRLMVYATSEREFDKHRHYMKHMIELGYGRRGYENQNPSSSRYTGGVLEQRGSRRAVQIIL</sequence>
<protein>
    <submittedName>
        <fullName evidence="2">Uncharacterized protein</fullName>
    </submittedName>
</protein>
<evidence type="ECO:0000256" key="1">
    <source>
        <dbReference type="SAM" id="MobiDB-lite"/>
    </source>
</evidence>
<evidence type="ECO:0000313" key="2">
    <source>
        <dbReference type="EMBL" id="ETL27407.1"/>
    </source>
</evidence>
<proteinExistence type="predicted"/>
<dbReference type="EMBL" id="KI675958">
    <property type="protein sequence ID" value="ETL27407.1"/>
    <property type="molecule type" value="Genomic_DNA"/>
</dbReference>
<name>W2I1Q3_PHYNI</name>
<feature type="compositionally biased region" description="Low complexity" evidence="1">
    <location>
        <begin position="38"/>
        <end position="52"/>
    </location>
</feature>
<feature type="compositionally biased region" description="Polar residues" evidence="1">
    <location>
        <begin position="13"/>
        <end position="31"/>
    </location>
</feature>
<accession>W2I1Q3</accession>
<feature type="compositionally biased region" description="Basic residues" evidence="1">
    <location>
        <begin position="1"/>
        <end position="10"/>
    </location>
</feature>
<dbReference type="AlphaFoldDB" id="W2I1Q3"/>
<dbReference type="Proteomes" id="UP000053864">
    <property type="component" value="Unassembled WGS sequence"/>
</dbReference>
<organism evidence="2">
    <name type="scientific">Phytophthora nicotianae</name>
    <name type="common">Potato buckeye rot agent</name>
    <name type="synonym">Phytophthora parasitica</name>
    <dbReference type="NCBI Taxonomy" id="4792"/>
    <lineage>
        <taxon>Eukaryota</taxon>
        <taxon>Sar</taxon>
        <taxon>Stramenopiles</taxon>
        <taxon>Oomycota</taxon>
        <taxon>Peronosporomycetes</taxon>
        <taxon>Peronosporales</taxon>
        <taxon>Peronosporaceae</taxon>
        <taxon>Phytophthora</taxon>
    </lineage>
</organism>